<reference evidence="3" key="1">
    <citation type="submission" date="2006-06" db="EMBL/GenBank/DDBJ databases">
        <title>Complete sequence of chromosome of Mycobacterium sp. MCS.</title>
        <authorList>
            <consortium name="US DOE Joint Genome Institute"/>
            <person name="Copeland A."/>
            <person name="Lucas S."/>
            <person name="Lapidus A."/>
            <person name="Barry K."/>
            <person name="Detter J.C."/>
            <person name="Glavina del Rio T."/>
            <person name="Hammon N."/>
            <person name="Israni S."/>
            <person name="Dalin E."/>
            <person name="Tice H."/>
            <person name="Pitluck S."/>
            <person name="Martinez M."/>
            <person name="Schmutz J."/>
            <person name="Larimer F."/>
            <person name="Land M."/>
            <person name="Hauser L."/>
            <person name="Kyrpides N."/>
            <person name="Kim E."/>
            <person name="Miller C.D."/>
            <person name="Hughes J.E."/>
            <person name="Anderson A.J."/>
            <person name="Sims R.C."/>
            <person name="Richardson P."/>
        </authorList>
    </citation>
    <scope>NUCLEOTIDE SEQUENCE [LARGE SCALE GENOMIC DNA]</scope>
    <source>
        <strain evidence="3">MCS</strain>
    </source>
</reference>
<dbReference type="PANTHER" id="PTHR22946:SF0">
    <property type="entry name" value="DIENELACTONE HYDROLASE DOMAIN-CONTAINING PROTEIN"/>
    <property type="match status" value="1"/>
</dbReference>
<dbReference type="InterPro" id="IPR002925">
    <property type="entry name" value="Dienelactn_hydro"/>
</dbReference>
<dbReference type="EMBL" id="CP000384">
    <property type="protein sequence ID" value="ABG08729.1"/>
    <property type="molecule type" value="Genomic_DNA"/>
</dbReference>
<dbReference type="PANTHER" id="PTHR22946">
    <property type="entry name" value="DIENELACTONE HYDROLASE DOMAIN-CONTAINING PROTEIN-RELATED"/>
    <property type="match status" value="1"/>
</dbReference>
<dbReference type="Pfam" id="PF01738">
    <property type="entry name" value="DLH"/>
    <property type="match status" value="1"/>
</dbReference>
<proteinExistence type="inferred from homology"/>
<evidence type="ECO:0000259" key="2">
    <source>
        <dbReference type="Pfam" id="PF01738"/>
    </source>
</evidence>
<name>A0A5Q5BKF9_MYCSS</name>
<organism evidence="3">
    <name type="scientific">Mycobacterium sp. (strain MCS)</name>
    <dbReference type="NCBI Taxonomy" id="164756"/>
    <lineage>
        <taxon>Bacteria</taxon>
        <taxon>Bacillati</taxon>
        <taxon>Actinomycetota</taxon>
        <taxon>Actinomycetes</taxon>
        <taxon>Mycobacteriales</taxon>
        <taxon>Mycobacteriaceae</taxon>
        <taxon>Mycobacterium</taxon>
    </lineage>
</organism>
<dbReference type="AlphaFoldDB" id="A0A5Q5BKF9"/>
<dbReference type="InterPro" id="IPR050261">
    <property type="entry name" value="FrsA_esterase"/>
</dbReference>
<gene>
    <name evidence="3" type="ordered locus">Mmcs_2621</name>
</gene>
<evidence type="ECO:0000256" key="1">
    <source>
        <dbReference type="ARBA" id="ARBA00008645"/>
    </source>
</evidence>
<sequence length="265" mass="28081">MVVTREVTYEVDGLTMVGHLARPDGEGPWPAVLIGHDGIGLDDYQRGRADNLAEHGYITLAMDYHAGRTFFGDPQAMLDRVMPLMADPARMQAIGRAALDVLLAVPGADHDRLAALGYGAGGRIVLELASAGVPFKALAAIHPGLPVARTEDWMNVGGAFLLCTGSEDPLCTPGQLFTFASALQNAGVDWRVNVYGGAKHAFWAAPMQPDGSLTGGTTHVLATVPGVEYHAVHATRAWQAVLDLLDETLGSLTRTGWRLSHLPGA</sequence>
<protein>
    <submittedName>
        <fullName evidence="3">Dienelactone hydrolase</fullName>
    </submittedName>
</protein>
<dbReference type="Gene3D" id="3.40.50.1820">
    <property type="entry name" value="alpha/beta hydrolase"/>
    <property type="match status" value="1"/>
</dbReference>
<feature type="domain" description="Dienelactone hydrolase" evidence="2">
    <location>
        <begin position="18"/>
        <end position="247"/>
    </location>
</feature>
<dbReference type="GO" id="GO:0016787">
    <property type="term" value="F:hydrolase activity"/>
    <property type="evidence" value="ECO:0007669"/>
    <property type="project" value="UniProtKB-KW"/>
</dbReference>
<dbReference type="KEGG" id="mmc:Mmcs_2621"/>
<evidence type="ECO:0000313" key="3">
    <source>
        <dbReference type="EMBL" id="ABG08729.1"/>
    </source>
</evidence>
<keyword evidence="3" id="KW-0378">Hydrolase</keyword>
<dbReference type="InterPro" id="IPR029058">
    <property type="entry name" value="AB_hydrolase_fold"/>
</dbReference>
<comment type="similarity">
    <text evidence="1">Belongs to the AB hydrolase superfamily.</text>
</comment>
<dbReference type="SUPFAM" id="SSF53474">
    <property type="entry name" value="alpha/beta-Hydrolases"/>
    <property type="match status" value="1"/>
</dbReference>
<accession>A0A5Q5BKF9</accession>